<organism evidence="5 6">
    <name type="scientific">Saccharopolyspora rhizosphaerae</name>
    <dbReference type="NCBI Taxonomy" id="2492662"/>
    <lineage>
        <taxon>Bacteria</taxon>
        <taxon>Bacillati</taxon>
        <taxon>Actinomycetota</taxon>
        <taxon>Actinomycetes</taxon>
        <taxon>Pseudonocardiales</taxon>
        <taxon>Pseudonocardiaceae</taxon>
        <taxon>Saccharopolyspora</taxon>
    </lineage>
</organism>
<accession>A0A426K5F6</accession>
<dbReference type="InterPro" id="IPR036390">
    <property type="entry name" value="WH_DNA-bd_sf"/>
</dbReference>
<protein>
    <submittedName>
        <fullName evidence="5">GntR family transcriptional regulator</fullName>
    </submittedName>
</protein>
<keyword evidence="2" id="KW-0238">DNA-binding</keyword>
<gene>
    <name evidence="5" type="ORF">EIL87_01805</name>
</gene>
<dbReference type="PANTHER" id="PTHR43537:SF24">
    <property type="entry name" value="GLUCONATE OPERON TRANSCRIPTIONAL REPRESSOR"/>
    <property type="match status" value="1"/>
</dbReference>
<comment type="caution">
    <text evidence="5">The sequence shown here is derived from an EMBL/GenBank/DDBJ whole genome shotgun (WGS) entry which is preliminary data.</text>
</comment>
<dbReference type="PRINTS" id="PR00035">
    <property type="entry name" value="HTHGNTR"/>
</dbReference>
<dbReference type="PROSITE" id="PS50949">
    <property type="entry name" value="HTH_GNTR"/>
    <property type="match status" value="1"/>
</dbReference>
<keyword evidence="6" id="KW-1185">Reference proteome</keyword>
<evidence type="ECO:0000259" key="4">
    <source>
        <dbReference type="PROSITE" id="PS50949"/>
    </source>
</evidence>
<dbReference type="Pfam" id="PF00392">
    <property type="entry name" value="GntR"/>
    <property type="match status" value="1"/>
</dbReference>
<evidence type="ECO:0000256" key="3">
    <source>
        <dbReference type="ARBA" id="ARBA00023163"/>
    </source>
</evidence>
<dbReference type="InterPro" id="IPR011711">
    <property type="entry name" value="GntR_C"/>
</dbReference>
<dbReference type="SUPFAM" id="SSF48008">
    <property type="entry name" value="GntR ligand-binding domain-like"/>
    <property type="match status" value="1"/>
</dbReference>
<evidence type="ECO:0000256" key="1">
    <source>
        <dbReference type="ARBA" id="ARBA00023015"/>
    </source>
</evidence>
<dbReference type="Gene3D" id="1.20.120.530">
    <property type="entry name" value="GntR ligand-binding domain-like"/>
    <property type="match status" value="1"/>
</dbReference>
<proteinExistence type="predicted"/>
<dbReference type="InterPro" id="IPR008920">
    <property type="entry name" value="TF_FadR/GntR_C"/>
</dbReference>
<sequence length="259" mass="28132">MTRSRPRGAPPTQARRPRTLGLVHKIVTNLGVGAVTTAKRDAGRQDAPVVDAIREAITSGDFAPNQRLVEAELSEQFGVSRAAVRNALVQLTTEGLVERIQNRGARVRAVSLQEAIEITEVRMVVEGLCAARAAQRATEAEHRELREIGEQMQQAVAAGDVLGYSDLNKRLHDLVLRTSGQETACDVLGRLRGQNVRHQFRLAMHPGRPTISLPQHLAIIEAICAGDADAAESATRTHLGSVIEALPEVDKTQSRFNVL</sequence>
<dbReference type="Pfam" id="PF07729">
    <property type="entry name" value="FCD"/>
    <property type="match status" value="1"/>
</dbReference>
<dbReference type="OrthoDB" id="9816161at2"/>
<reference evidence="5 6" key="1">
    <citation type="submission" date="2018-11" db="EMBL/GenBank/DDBJ databases">
        <title>Saccharopolyspora rhizosphaerae sp. nov., an actinomycete isolated from rhizosphere soil in Thailand.</title>
        <authorList>
            <person name="Intra B."/>
            <person name="Euanorasetr J."/>
            <person name="Take A."/>
            <person name="Inahashi Y."/>
            <person name="Mori M."/>
            <person name="Panbangred W."/>
            <person name="Matsumoto A."/>
        </authorList>
    </citation>
    <scope>NUCLEOTIDE SEQUENCE [LARGE SCALE GENOMIC DNA]</scope>
    <source>
        <strain evidence="5 6">H219</strain>
    </source>
</reference>
<dbReference type="EMBL" id="RSAA01000001">
    <property type="protein sequence ID" value="RRO20631.1"/>
    <property type="molecule type" value="Genomic_DNA"/>
</dbReference>
<dbReference type="Proteomes" id="UP000274515">
    <property type="component" value="Unassembled WGS sequence"/>
</dbReference>
<dbReference type="CDD" id="cd07377">
    <property type="entry name" value="WHTH_GntR"/>
    <property type="match status" value="1"/>
</dbReference>
<keyword evidence="3" id="KW-0804">Transcription</keyword>
<dbReference type="SMART" id="SM00895">
    <property type="entry name" value="FCD"/>
    <property type="match status" value="1"/>
</dbReference>
<evidence type="ECO:0000313" key="6">
    <source>
        <dbReference type="Proteomes" id="UP000274515"/>
    </source>
</evidence>
<dbReference type="InterPro" id="IPR036388">
    <property type="entry name" value="WH-like_DNA-bd_sf"/>
</dbReference>
<dbReference type="AlphaFoldDB" id="A0A426K5F6"/>
<keyword evidence="1" id="KW-0805">Transcription regulation</keyword>
<dbReference type="GO" id="GO:0003677">
    <property type="term" value="F:DNA binding"/>
    <property type="evidence" value="ECO:0007669"/>
    <property type="project" value="UniProtKB-KW"/>
</dbReference>
<evidence type="ECO:0000313" key="5">
    <source>
        <dbReference type="EMBL" id="RRO20631.1"/>
    </source>
</evidence>
<dbReference type="InterPro" id="IPR000524">
    <property type="entry name" value="Tscrpt_reg_HTH_GntR"/>
</dbReference>
<dbReference type="SMART" id="SM00345">
    <property type="entry name" value="HTH_GNTR"/>
    <property type="match status" value="1"/>
</dbReference>
<evidence type="ECO:0000256" key="2">
    <source>
        <dbReference type="ARBA" id="ARBA00023125"/>
    </source>
</evidence>
<name>A0A426K5F6_9PSEU</name>
<dbReference type="Gene3D" id="1.10.10.10">
    <property type="entry name" value="Winged helix-like DNA-binding domain superfamily/Winged helix DNA-binding domain"/>
    <property type="match status" value="1"/>
</dbReference>
<dbReference type="SUPFAM" id="SSF46785">
    <property type="entry name" value="Winged helix' DNA-binding domain"/>
    <property type="match status" value="1"/>
</dbReference>
<feature type="domain" description="HTH gntR-type" evidence="4">
    <location>
        <begin position="43"/>
        <end position="110"/>
    </location>
</feature>
<dbReference type="GO" id="GO:0003700">
    <property type="term" value="F:DNA-binding transcription factor activity"/>
    <property type="evidence" value="ECO:0007669"/>
    <property type="project" value="InterPro"/>
</dbReference>
<dbReference type="PANTHER" id="PTHR43537">
    <property type="entry name" value="TRANSCRIPTIONAL REGULATOR, GNTR FAMILY"/>
    <property type="match status" value="1"/>
</dbReference>